<dbReference type="Gene3D" id="3.30.70.2760">
    <property type="match status" value="1"/>
</dbReference>
<dbReference type="InterPro" id="IPR050135">
    <property type="entry name" value="dGTPase-like"/>
</dbReference>
<name>A0A4D5S1J4_IXOSC</name>
<feature type="non-terminal residue" evidence="3">
    <location>
        <position position="502"/>
    </location>
</feature>
<dbReference type="PANTHER" id="PTHR11373:SF4">
    <property type="entry name" value="DEOXYNUCLEOSIDE TRIPHOSPHATE TRIPHOSPHOHYDROLASE SAMHD1"/>
    <property type="match status" value="1"/>
</dbReference>
<dbReference type="Pfam" id="PF01966">
    <property type="entry name" value="HD"/>
    <property type="match status" value="1"/>
</dbReference>
<evidence type="ECO:0000256" key="1">
    <source>
        <dbReference type="ARBA" id="ARBA00005776"/>
    </source>
</evidence>
<dbReference type="EMBL" id="GHJT01009397">
    <property type="protein sequence ID" value="MOY43368.1"/>
    <property type="molecule type" value="Transcribed_RNA"/>
</dbReference>
<dbReference type="VEuPathDB" id="VectorBase:ISCP_010363"/>
<dbReference type="RefSeq" id="XP_040065110.1">
    <property type="nucleotide sequence ID" value="XM_040209176.3"/>
</dbReference>
<evidence type="ECO:0000259" key="2">
    <source>
        <dbReference type="SMART" id="SM00471"/>
    </source>
</evidence>
<sequence>MEPAKEQTSQLPQQWQEQQPKQKVFWDPVHGQISLHPVSVAVVDTPEFQRLRDIRQVGVVHYLYHGATHTRFEHSMGTAYLAQRLGLHLREAQPELRVTDRELLCLELAGLCHDLGHGPFSHLWERFYILGARQRGVSPVWTHEETSCRLLGRIFKRLEPTLSAWEQRWAQGLTRDDLALIQGLILGDKGAANPARHFLFQVVNNKESNLDVDKWDYYLRDCHAIGLSCGFQFERLIGSARVIAGRDGATHICFRDKELNTVYDMFRTRSLLHSNVYQHRLVKVYDTMVCDALLLADEKVTGLDGRPLRLWQTTHEVGRDCHDDSPSADAWLEAFVALSDSWVQLMLRRNAGSHPQVVQAQTLWDALEARSHRPDALYRHLGRLPFHQGTLDSQEKVLDWLLSRLPAHLAHCPKRQEFVITLVKIHWGCEEQDPVGRVLFYTKDRPDRALRVNQLAPPAVSMLPASFQETRWHVLLRSAPAEDLAEAVRLCSQEFRTNGRPT</sequence>
<comment type="similarity">
    <text evidence="1">Belongs to the SAMHD1 family.</text>
</comment>
<reference evidence="3" key="1">
    <citation type="submission" date="2019-04" db="EMBL/GenBank/DDBJ databases">
        <title>An insight into the mialome of Ixodes scapularis.</title>
        <authorList>
            <person name="Ribeiro J.M."/>
            <person name="Mather T.N."/>
            <person name="Karim S."/>
        </authorList>
    </citation>
    <scope>NUCLEOTIDE SEQUENCE</scope>
</reference>
<dbReference type="FunFam" id="1.10.3210.10:FF:000082">
    <property type="entry name" value="Metal-dependent phosphohydrolase"/>
    <property type="match status" value="1"/>
</dbReference>
<dbReference type="InterPro" id="IPR006674">
    <property type="entry name" value="HD_domain"/>
</dbReference>
<proteinExistence type="inferred from homology"/>
<feature type="domain" description="HD/PDEase" evidence="2">
    <location>
        <begin position="67"/>
        <end position="311"/>
    </location>
</feature>
<dbReference type="VEuPathDB" id="VectorBase:ISCW010794"/>
<dbReference type="SUPFAM" id="SSF109604">
    <property type="entry name" value="HD-domain/PDEase-like"/>
    <property type="match status" value="1"/>
</dbReference>
<dbReference type="OrthoDB" id="6475480at2759"/>
<evidence type="ECO:0000313" key="3">
    <source>
        <dbReference type="EMBL" id="MOY43368.1"/>
    </source>
</evidence>
<organism evidence="3">
    <name type="scientific">Ixodes scapularis</name>
    <name type="common">Black-legged tick</name>
    <name type="synonym">Deer tick</name>
    <dbReference type="NCBI Taxonomy" id="6945"/>
    <lineage>
        <taxon>Eukaryota</taxon>
        <taxon>Metazoa</taxon>
        <taxon>Ecdysozoa</taxon>
        <taxon>Arthropoda</taxon>
        <taxon>Chelicerata</taxon>
        <taxon>Arachnida</taxon>
        <taxon>Acari</taxon>
        <taxon>Parasitiformes</taxon>
        <taxon>Ixodida</taxon>
        <taxon>Ixodoidea</taxon>
        <taxon>Ixodidae</taxon>
        <taxon>Ixodinae</taxon>
        <taxon>Ixodes</taxon>
    </lineage>
</organism>
<dbReference type="SMART" id="SM00471">
    <property type="entry name" value="HDc"/>
    <property type="match status" value="1"/>
</dbReference>
<dbReference type="CDD" id="cd00077">
    <property type="entry name" value="HDc"/>
    <property type="match status" value="1"/>
</dbReference>
<accession>A0A4D5S1J4</accession>
<dbReference type="AlphaFoldDB" id="A0A4D5S1J4"/>
<dbReference type="VEuPathDB" id="VectorBase:ISCI010794"/>
<dbReference type="PANTHER" id="PTHR11373">
    <property type="entry name" value="DEOXYNUCLEOSIDE TRIPHOSPHATE TRIPHOSPHOHYDROLASE"/>
    <property type="match status" value="1"/>
</dbReference>
<dbReference type="InterPro" id="IPR003607">
    <property type="entry name" value="HD/PDEase_dom"/>
</dbReference>
<dbReference type="GeneID" id="8037629"/>
<protein>
    <submittedName>
        <fullName evidence="3">Putative sam/hd domain protein</fullName>
    </submittedName>
</protein>
<dbReference type="Gene3D" id="1.10.3210.10">
    <property type="entry name" value="Hypothetical protein af1432"/>
    <property type="match status" value="1"/>
</dbReference>